<evidence type="ECO:0000256" key="2">
    <source>
        <dbReference type="RuleBase" id="RU362119"/>
    </source>
</evidence>
<evidence type="ECO:0000256" key="1">
    <source>
        <dbReference type="ARBA" id="ARBA00006654"/>
    </source>
</evidence>
<dbReference type="Gene3D" id="3.60.21.10">
    <property type="match status" value="1"/>
</dbReference>
<dbReference type="Pfam" id="PF00149">
    <property type="entry name" value="Metallophos"/>
    <property type="match status" value="1"/>
</dbReference>
<dbReference type="Proteomes" id="UP000307657">
    <property type="component" value="Unassembled WGS sequence"/>
</dbReference>
<gene>
    <name evidence="4" type="ORF">E5167_09515</name>
</gene>
<accession>A0A4U0EVV9</accession>
<dbReference type="PANTHER" id="PTHR11575">
    <property type="entry name" value="5'-NUCLEOTIDASE-RELATED"/>
    <property type="match status" value="1"/>
</dbReference>
<evidence type="ECO:0000313" key="4">
    <source>
        <dbReference type="EMBL" id="TJY36086.1"/>
    </source>
</evidence>
<proteinExistence type="inferred from homology"/>
<keyword evidence="5" id="KW-1185">Reference proteome</keyword>
<dbReference type="InterPro" id="IPR006179">
    <property type="entry name" value="5_nucleotidase/apyrase"/>
</dbReference>
<dbReference type="CDD" id="cd00845">
    <property type="entry name" value="MPP_UshA_N_like"/>
    <property type="match status" value="1"/>
</dbReference>
<comment type="similarity">
    <text evidence="1 2">Belongs to the 5'-nucleotidase family.</text>
</comment>
<dbReference type="PROSITE" id="PS00785">
    <property type="entry name" value="5_NUCLEOTIDASE_1"/>
    <property type="match status" value="1"/>
</dbReference>
<reference evidence="4 5" key="1">
    <citation type="submission" date="2019-04" db="EMBL/GenBank/DDBJ databases">
        <title>Lacinutrix sp. nov., isolated from marine water.</title>
        <authorList>
            <person name="Kim W."/>
        </authorList>
    </citation>
    <scope>NUCLEOTIDE SEQUENCE [LARGE SCALE GENOMIC DNA]</scope>
    <source>
        <strain evidence="4 5">CAU 1491</strain>
    </source>
</reference>
<evidence type="ECO:0000313" key="5">
    <source>
        <dbReference type="Proteomes" id="UP000307657"/>
    </source>
</evidence>
<dbReference type="SUPFAM" id="SSF56300">
    <property type="entry name" value="Metallo-dependent phosphatases"/>
    <property type="match status" value="1"/>
</dbReference>
<comment type="caution">
    <text evidence="4">The sequence shown here is derived from an EMBL/GenBank/DDBJ whole genome shotgun (WGS) entry which is preliminary data.</text>
</comment>
<dbReference type="PRINTS" id="PR01607">
    <property type="entry name" value="APYRASEFAMLY"/>
</dbReference>
<name>A0A4U0EVV9_9FLAO</name>
<dbReference type="InterPro" id="IPR029052">
    <property type="entry name" value="Metallo-depent_PP-like"/>
</dbReference>
<dbReference type="GO" id="GO:0016788">
    <property type="term" value="F:hydrolase activity, acting on ester bonds"/>
    <property type="evidence" value="ECO:0007669"/>
    <property type="project" value="InterPro"/>
</dbReference>
<dbReference type="InterPro" id="IPR004843">
    <property type="entry name" value="Calcineurin-like_PHP"/>
</dbReference>
<dbReference type="GO" id="GO:0046872">
    <property type="term" value="F:metal ion binding"/>
    <property type="evidence" value="ECO:0007669"/>
    <property type="project" value="InterPro"/>
</dbReference>
<keyword evidence="2" id="KW-0547">Nucleotide-binding</keyword>
<dbReference type="OrthoDB" id="9775118at2"/>
<dbReference type="InterPro" id="IPR006146">
    <property type="entry name" value="5'-Nucleotdase_CS"/>
</dbReference>
<dbReference type="EMBL" id="SUPL01000004">
    <property type="protein sequence ID" value="TJY36086.1"/>
    <property type="molecule type" value="Genomic_DNA"/>
</dbReference>
<dbReference type="AlphaFoldDB" id="A0A4U0EVV9"/>
<keyword evidence="2" id="KW-0378">Hydrolase</keyword>
<organism evidence="4 5">
    <name type="scientific">Pontimicrobium aquaticum</name>
    <dbReference type="NCBI Taxonomy" id="2565367"/>
    <lineage>
        <taxon>Bacteria</taxon>
        <taxon>Pseudomonadati</taxon>
        <taxon>Bacteroidota</taxon>
        <taxon>Flavobacteriia</taxon>
        <taxon>Flavobacteriales</taxon>
        <taxon>Flavobacteriaceae</taxon>
        <taxon>Pontimicrobium</taxon>
    </lineage>
</organism>
<feature type="domain" description="Calcineurin-like phosphoesterase" evidence="3">
    <location>
        <begin position="36"/>
        <end position="254"/>
    </location>
</feature>
<dbReference type="RefSeq" id="WP_136843418.1">
    <property type="nucleotide sequence ID" value="NZ_SUPL01000004.1"/>
</dbReference>
<evidence type="ECO:0000259" key="3">
    <source>
        <dbReference type="Pfam" id="PF00149"/>
    </source>
</evidence>
<dbReference type="PANTHER" id="PTHR11575:SF24">
    <property type="entry name" value="5'-NUCLEOTIDASE"/>
    <property type="match status" value="1"/>
</dbReference>
<sequence length="304" mass="33841">MKRRKFIQQTAASSAFIGLGGLTLSSFNSVTQKKITILHTNDVHSHIDPFGPDDGRNANKGGVARRASLVETIRKENPNTLLLDAGDIFQGTPYFNYYGGELEFKLMSMLKYDAATIGNHDFDNGIDGLYAQLPHAKFDFISANYDFSNTVLDTHVKPYKTFIKDGIKIGVFGLGIELDGLVTKELFKETIYLNPTEIAQDMSRILKEEEHCDLVICLSHLGYNYRNNEEKPSDLTLARATKDIDLIIGGHTHTFLPKPTIEKNSVGKNVLVNQVGCYGLYLGKIDFYFDSDKNKSADGTTIIV</sequence>
<protein>
    <submittedName>
        <fullName evidence="4">Bifunctional metallophosphatase/5'-nucleotidase</fullName>
    </submittedName>
</protein>
<dbReference type="GO" id="GO:0009166">
    <property type="term" value="P:nucleotide catabolic process"/>
    <property type="evidence" value="ECO:0007669"/>
    <property type="project" value="InterPro"/>
</dbReference>
<dbReference type="GO" id="GO:0000166">
    <property type="term" value="F:nucleotide binding"/>
    <property type="evidence" value="ECO:0007669"/>
    <property type="project" value="UniProtKB-KW"/>
</dbReference>